<dbReference type="STRING" id="97359.A0A550C2N4"/>
<dbReference type="PANTHER" id="PTHR46108:SF4">
    <property type="entry name" value="BLUE CHEESE"/>
    <property type="match status" value="1"/>
</dbReference>
<dbReference type="Gene3D" id="2.60.120.200">
    <property type="match status" value="1"/>
</dbReference>
<sequence>MLNAILTPLRAGFNLSPRVETHPVLPDPRDDEQDPEEFARDVMVELMRNAVEDLKLAEDRKMRLKILGDVHQMMRQNEVTKEVFRELDGFLSLINILATLCEPEESVVMEPEEQVADDTRETLRRVFNVLSEAQADYPDNVKFFEERVTYGALSSAVSPLVEDSRTSRTVMGCLFALALGDFTYVSAFDRSEEKEADPSLSVIRRPGALRVFWKFIPLFADGNAEARRELFSFIERLLHVSHRNHAILCSLELAGDVLGYFTAAEPSSVEKAVLQKLLRRLLDMGATAHVARDIMAKVVKEDNNLDSDVLEILRAGARSKWPQHFSMAALSRLVVPQPDARGLPSNGLTFMAWFWLERYPDSTIHTLFSVTLGSRKPLALRLRPDGRLQLDCDGNSTIFGKSKLPKARWVHVALVHYPHRRSNPSIRVFVDGVMTDSANNVYPRPENRARTLKYCIGSKSKESQLSWCLASATLLSQPLGDDVPRLVRSLGPRYVGKYQDTALARFLTYEASTSLNVHIFNTPASGTEMIKLLKNGLEIPLSSFAFHLAAEHQLYAAGSIAAHGYEVEGDVFLVKATTFDSTVWNLGGAAIALRLLHLAKTSHELSRSLSIAADILRNQWANSEDMERLRGYEVLADILRHKCQLINLTGFETIFEVMGLNFRAPEQSTVTNTTAYRAIALDFELWAHTRVEIQRAYLEHFMTLLDVSRYKRFNARHRLTKLGLVRRMLFVLQLDWFSQDIIPALVDALRAAARNHFSKEDAIKPLVSYLAVNLHHDASGASSPMSMSSRIDYKDRRWKADLVFDALLKILSIPECYSQFSAALPITRICLLLLGDKPTPHTATGVLRLIGLSLKKSITFVRKFELISGWSVLKTVLPFAWDFAVADAAFDVLLGRDGKGDEPKTKADPQIVCSNIVPAILSALQSGLVSMAGSAQLSPDNTDAAISGTTEKEMETLIERLIELHSQSAAFRQIFKSQQTTQIVVDAYKSFVDKLSTVSAIAPITIRVLEKMAHFGMALALDNLVSGVQKQGILDTLQKAELLVNPSQETTSIDPQLIIDQRSVRQRIASARFSMQVGERTVMKTMIRITEWRRTIQTSETKRLRKGLLDLREDRRQAASLYDWVYILTSERGLWPEHRPRHWRLDETEGPHRVRKKLEPQAEKNLSRVEYTTDVRDVHVTDGESELIVTEAPPWADQYEISATEMSEDQLADDVSDDKHRRVRHELEPGDVIEAVATVARVAGVDSSPGLIILGRTHVYMLDGIVENDDGEIIDARDAPQRLLFVPGTTVELDGPQKAQRWPHDQVATFSNKMFLFRDVALELYFKDNRSLLIVFIDKRRRTDIHNRLSQISGAGGVANGPTTPALLRTPLFGLSRALAGLRADELMTAQRRWQAREISNFTYLSILNQISGRTPSDATQYPVFPWVLKEYESDRLDLSSPDSFRDLTKPMGALTEARPPFHYGTHFSSSMIVCHFLIRLAPFTSMFKTLQGGDWDLPDRLFSNVARAYHSAAVDVRGDVRELIPEFFVCPEFLENVDEHDFGVSSNGERIHDVKLPPWAREDPLLFITMNRRALESPFVSEHLPAWIDLIWGCKQRDRESFNAFHPLSYEGSIDLDSITDELEQQATVGIIHNFGQTPRKLFHTPHPERYTHGFSTLPIGTLHGIEEDPYLLQQETRVLKALPSNMPVRDLCIDMISENVLPCPDGWLYVPLHTDEQIQWGPFNTGGDLHLRIDNKTVQTIESASCTCADWVDSNTLVTGGFDFAVRLWKLSRNRSLEASSTRLRLTHVMRMHTEKVVAVTASKAWSLVASGSSDSSVAFWDLNRGSYVRSVWHPAHAEVHLVAINESTGHVASCSDVMLRLDTVNGRPIAQLDLQDYHPITSLAFHEREYSHLGILATGSADGSITLRTWTADGTPTGEKAQWEFLEVRSMKIRGGSPKDERLPAVTALKFLGESMCHGESTGQSYMWSFPE</sequence>
<organism evidence="6 7">
    <name type="scientific">Schizophyllum amplum</name>
    <dbReference type="NCBI Taxonomy" id="97359"/>
    <lineage>
        <taxon>Eukaryota</taxon>
        <taxon>Fungi</taxon>
        <taxon>Dikarya</taxon>
        <taxon>Basidiomycota</taxon>
        <taxon>Agaricomycotina</taxon>
        <taxon>Agaricomycetes</taxon>
        <taxon>Agaricomycetidae</taxon>
        <taxon>Agaricales</taxon>
        <taxon>Schizophyllaceae</taxon>
        <taxon>Schizophyllum</taxon>
    </lineage>
</organism>
<dbReference type="InterPro" id="IPR001680">
    <property type="entry name" value="WD40_rpt"/>
</dbReference>
<feature type="repeat" description="WD" evidence="3">
    <location>
        <begin position="1755"/>
        <end position="1781"/>
    </location>
</feature>
<evidence type="ECO:0000259" key="4">
    <source>
        <dbReference type="PROSITE" id="PS50197"/>
    </source>
</evidence>
<dbReference type="InterPro" id="IPR051944">
    <property type="entry name" value="BEACH_domain_protein"/>
</dbReference>
<dbReference type="Gene3D" id="2.30.29.30">
    <property type="entry name" value="Pleckstrin-homology domain (PH domain)/Phosphotyrosine-binding domain (PTB)"/>
    <property type="match status" value="1"/>
</dbReference>
<dbReference type="InterPro" id="IPR036372">
    <property type="entry name" value="BEACH_dom_sf"/>
</dbReference>
<dbReference type="InterPro" id="IPR019775">
    <property type="entry name" value="WD40_repeat_CS"/>
</dbReference>
<dbReference type="InterPro" id="IPR056252">
    <property type="entry name" value="Alfy-like_Arm-like"/>
</dbReference>
<evidence type="ECO:0000256" key="3">
    <source>
        <dbReference type="PROSITE-ProRule" id="PRU00221"/>
    </source>
</evidence>
<gene>
    <name evidence="6" type="ORF">BD626DRAFT_509505</name>
</gene>
<dbReference type="Pfam" id="PF13385">
    <property type="entry name" value="Laminin_G_3"/>
    <property type="match status" value="1"/>
</dbReference>
<dbReference type="InterPro" id="IPR036322">
    <property type="entry name" value="WD40_repeat_dom_sf"/>
</dbReference>
<dbReference type="SUPFAM" id="SSF50729">
    <property type="entry name" value="PH domain-like"/>
    <property type="match status" value="1"/>
</dbReference>
<dbReference type="InterPro" id="IPR000409">
    <property type="entry name" value="BEACH_dom"/>
</dbReference>
<dbReference type="CDD" id="cd06071">
    <property type="entry name" value="Beach"/>
    <property type="match status" value="1"/>
</dbReference>
<feature type="repeat" description="WD" evidence="3">
    <location>
        <begin position="1792"/>
        <end position="1833"/>
    </location>
</feature>
<dbReference type="SMART" id="SM00320">
    <property type="entry name" value="WD40"/>
    <property type="match status" value="3"/>
</dbReference>
<dbReference type="OrthoDB" id="26681at2759"/>
<name>A0A550C2N4_9AGAR</name>
<dbReference type="Pfam" id="PF02138">
    <property type="entry name" value="Beach"/>
    <property type="match status" value="1"/>
</dbReference>
<dbReference type="InterPro" id="IPR013320">
    <property type="entry name" value="ConA-like_dom_sf"/>
</dbReference>
<dbReference type="Gene3D" id="2.130.10.10">
    <property type="entry name" value="YVTN repeat-like/Quinoprotein amine dehydrogenase"/>
    <property type="match status" value="1"/>
</dbReference>
<dbReference type="InterPro" id="IPR015943">
    <property type="entry name" value="WD40/YVTN_repeat-like_dom_sf"/>
</dbReference>
<dbReference type="PROSITE" id="PS00678">
    <property type="entry name" value="WD_REPEATS_1"/>
    <property type="match status" value="1"/>
</dbReference>
<accession>A0A550C2N4</accession>
<dbReference type="PROSITE" id="PS50294">
    <property type="entry name" value="WD_REPEATS_REGION"/>
    <property type="match status" value="1"/>
</dbReference>
<evidence type="ECO:0000313" key="7">
    <source>
        <dbReference type="Proteomes" id="UP000320762"/>
    </source>
</evidence>
<reference evidence="6 7" key="1">
    <citation type="journal article" date="2019" name="New Phytol.">
        <title>Comparative genomics reveals unique wood-decay strategies and fruiting body development in the Schizophyllaceae.</title>
        <authorList>
            <person name="Almasi E."/>
            <person name="Sahu N."/>
            <person name="Krizsan K."/>
            <person name="Balint B."/>
            <person name="Kovacs G.M."/>
            <person name="Kiss B."/>
            <person name="Cseklye J."/>
            <person name="Drula E."/>
            <person name="Henrissat B."/>
            <person name="Nagy I."/>
            <person name="Chovatia M."/>
            <person name="Adam C."/>
            <person name="LaButti K."/>
            <person name="Lipzen A."/>
            <person name="Riley R."/>
            <person name="Grigoriev I.V."/>
            <person name="Nagy L.G."/>
        </authorList>
    </citation>
    <scope>NUCLEOTIDE SEQUENCE [LARGE SCALE GENOMIC DNA]</scope>
    <source>
        <strain evidence="6 7">NL-1724</strain>
    </source>
</reference>
<keyword evidence="7" id="KW-1185">Reference proteome</keyword>
<dbReference type="SUPFAM" id="SSF50978">
    <property type="entry name" value="WD40 repeat-like"/>
    <property type="match status" value="1"/>
</dbReference>
<dbReference type="PANTHER" id="PTHR46108">
    <property type="entry name" value="BLUE CHEESE"/>
    <property type="match status" value="1"/>
</dbReference>
<dbReference type="SUPFAM" id="SSF81837">
    <property type="entry name" value="BEACH domain"/>
    <property type="match status" value="1"/>
</dbReference>
<dbReference type="EMBL" id="VDMD01000031">
    <property type="protein sequence ID" value="TRM59028.1"/>
    <property type="molecule type" value="Genomic_DNA"/>
</dbReference>
<evidence type="ECO:0000256" key="1">
    <source>
        <dbReference type="ARBA" id="ARBA00022574"/>
    </source>
</evidence>
<evidence type="ECO:0000259" key="5">
    <source>
        <dbReference type="PROSITE" id="PS51783"/>
    </source>
</evidence>
<keyword evidence="1 3" id="KW-0853">WD repeat</keyword>
<protein>
    <submittedName>
        <fullName evidence="6">Beach-domain-containing protein</fullName>
    </submittedName>
</protein>
<dbReference type="Gene3D" id="1.10.1540.10">
    <property type="entry name" value="BEACH domain"/>
    <property type="match status" value="1"/>
</dbReference>
<comment type="caution">
    <text evidence="6">The sequence shown here is derived from an EMBL/GenBank/DDBJ whole genome shotgun (WGS) entry which is preliminary data.</text>
</comment>
<keyword evidence="2" id="KW-0677">Repeat</keyword>
<dbReference type="SUPFAM" id="SSF49899">
    <property type="entry name" value="Concanavalin A-like lectins/glucanases"/>
    <property type="match status" value="1"/>
</dbReference>
<dbReference type="Pfam" id="PF23295">
    <property type="entry name" value="Arm_4"/>
    <property type="match status" value="1"/>
</dbReference>
<proteinExistence type="predicted"/>
<dbReference type="InterPro" id="IPR011993">
    <property type="entry name" value="PH-like_dom_sf"/>
</dbReference>
<dbReference type="SMART" id="SM01026">
    <property type="entry name" value="Beach"/>
    <property type="match status" value="1"/>
</dbReference>
<dbReference type="Proteomes" id="UP000320762">
    <property type="component" value="Unassembled WGS sequence"/>
</dbReference>
<dbReference type="PROSITE" id="PS50082">
    <property type="entry name" value="WD_REPEATS_2"/>
    <property type="match status" value="2"/>
</dbReference>
<dbReference type="PROSITE" id="PS50197">
    <property type="entry name" value="BEACH"/>
    <property type="match status" value="1"/>
</dbReference>
<evidence type="ECO:0000313" key="6">
    <source>
        <dbReference type="EMBL" id="TRM59028.1"/>
    </source>
</evidence>
<feature type="domain" description="BEACH" evidence="4">
    <location>
        <begin position="1379"/>
        <end position="1651"/>
    </location>
</feature>
<dbReference type="InterPro" id="IPR023362">
    <property type="entry name" value="PH-BEACH_dom"/>
</dbReference>
<evidence type="ECO:0000256" key="2">
    <source>
        <dbReference type="ARBA" id="ARBA00022737"/>
    </source>
</evidence>
<feature type="domain" description="BEACH-type PH" evidence="5">
    <location>
        <begin position="1228"/>
        <end position="1350"/>
    </location>
</feature>
<dbReference type="PROSITE" id="PS51783">
    <property type="entry name" value="PH_BEACH"/>
    <property type="match status" value="1"/>
</dbReference>